<evidence type="ECO:0000313" key="1">
    <source>
        <dbReference type="EMBL" id="KAL2809585.1"/>
    </source>
</evidence>
<organism evidence="1 2">
    <name type="scientific">Aspergillus granulosus</name>
    <dbReference type="NCBI Taxonomy" id="176169"/>
    <lineage>
        <taxon>Eukaryota</taxon>
        <taxon>Fungi</taxon>
        <taxon>Dikarya</taxon>
        <taxon>Ascomycota</taxon>
        <taxon>Pezizomycotina</taxon>
        <taxon>Eurotiomycetes</taxon>
        <taxon>Eurotiomycetidae</taxon>
        <taxon>Eurotiales</taxon>
        <taxon>Aspergillaceae</taxon>
        <taxon>Aspergillus</taxon>
        <taxon>Aspergillus subgen. Nidulantes</taxon>
    </lineage>
</organism>
<name>A0ABR4H2D1_9EURO</name>
<gene>
    <name evidence="1" type="ORF">BJX63DRAFT_352038</name>
</gene>
<keyword evidence="2" id="KW-1185">Reference proteome</keyword>
<proteinExistence type="predicted"/>
<protein>
    <submittedName>
        <fullName evidence="1">Uncharacterized protein</fullName>
    </submittedName>
</protein>
<dbReference type="EMBL" id="JBFXLT010000086">
    <property type="protein sequence ID" value="KAL2809585.1"/>
    <property type="molecule type" value="Genomic_DNA"/>
</dbReference>
<dbReference type="Proteomes" id="UP001610334">
    <property type="component" value="Unassembled WGS sequence"/>
</dbReference>
<reference evidence="1 2" key="1">
    <citation type="submission" date="2024-07" db="EMBL/GenBank/DDBJ databases">
        <title>Section-level genome sequencing and comparative genomics of Aspergillus sections Usti and Cavernicolus.</title>
        <authorList>
            <consortium name="Lawrence Berkeley National Laboratory"/>
            <person name="Nybo J.L."/>
            <person name="Vesth T.C."/>
            <person name="Theobald S."/>
            <person name="Frisvad J.C."/>
            <person name="Larsen T.O."/>
            <person name="Kjaerboelling I."/>
            <person name="Rothschild-Mancinelli K."/>
            <person name="Lyhne E.K."/>
            <person name="Kogle M.E."/>
            <person name="Barry K."/>
            <person name="Clum A."/>
            <person name="Na H."/>
            <person name="Ledsgaard L."/>
            <person name="Lin J."/>
            <person name="Lipzen A."/>
            <person name="Kuo A."/>
            <person name="Riley R."/>
            <person name="Mondo S."/>
            <person name="Labutti K."/>
            <person name="Haridas S."/>
            <person name="Pangalinan J."/>
            <person name="Salamov A.A."/>
            <person name="Simmons B.A."/>
            <person name="Magnuson J.K."/>
            <person name="Chen J."/>
            <person name="Drula E."/>
            <person name="Henrissat B."/>
            <person name="Wiebenga A."/>
            <person name="Lubbers R.J."/>
            <person name="Gomes A.C."/>
            <person name="Makela M.R."/>
            <person name="Stajich J."/>
            <person name="Grigoriev I.V."/>
            <person name="Mortensen U.H."/>
            <person name="De Vries R.P."/>
            <person name="Baker S.E."/>
            <person name="Andersen M.R."/>
        </authorList>
    </citation>
    <scope>NUCLEOTIDE SEQUENCE [LARGE SCALE GENOMIC DNA]</scope>
    <source>
        <strain evidence="1 2">CBS 588.65</strain>
    </source>
</reference>
<evidence type="ECO:0000313" key="2">
    <source>
        <dbReference type="Proteomes" id="UP001610334"/>
    </source>
</evidence>
<sequence>MTSSTSTRANYYKLLRTVEVSLQCLSRPCSATVASRMPCVDALSRYLRSVLRF</sequence>
<accession>A0ABR4H2D1</accession>
<comment type="caution">
    <text evidence="1">The sequence shown here is derived from an EMBL/GenBank/DDBJ whole genome shotgun (WGS) entry which is preliminary data.</text>
</comment>